<dbReference type="Proteomes" id="UP000609726">
    <property type="component" value="Unassembled WGS sequence"/>
</dbReference>
<evidence type="ECO:0000256" key="2">
    <source>
        <dbReference type="SAM" id="SignalP"/>
    </source>
</evidence>
<dbReference type="Pfam" id="PF00497">
    <property type="entry name" value="SBP_bac_3"/>
    <property type="match status" value="1"/>
</dbReference>
<evidence type="ECO:0000313" key="5">
    <source>
        <dbReference type="Proteomes" id="UP000609726"/>
    </source>
</evidence>
<dbReference type="Gene3D" id="3.40.190.10">
    <property type="entry name" value="Periplasmic binding protein-like II"/>
    <property type="match status" value="2"/>
</dbReference>
<gene>
    <name evidence="4" type="ORF">F2P45_07970</name>
</gene>
<accession>A0ABX0NPZ1</accession>
<dbReference type="InterPro" id="IPR001638">
    <property type="entry name" value="Solute-binding_3/MltF_N"/>
</dbReference>
<feature type="chain" id="PRO_5046482228" evidence="2">
    <location>
        <begin position="25"/>
        <end position="262"/>
    </location>
</feature>
<sequence>MAPARTVSALLAAAIGLASLLACAQAGACSRPLNMVSEEWPPYSFTNEENLQTGLDMDMAKAILKEAGCTLVTAPPLPTVRRMLLFERGDFDLMLAATDTPERRRFARFSDAYRHETVALFALERDHARYAGINSMPAVLRGQAAVLAPRVGWYGADFAKAVPSLRAGGRLFEFGTFEQGMRMLGAGRAQLIMGDRAAVLYEAQRQKLVLRQLPFVLQQAPVHLMLSRASTTVDDLARINAAIARLEKNGSLQALRARYGVR</sequence>
<evidence type="ECO:0000259" key="3">
    <source>
        <dbReference type="SMART" id="SM00062"/>
    </source>
</evidence>
<dbReference type="EMBL" id="WHJH01000006">
    <property type="protein sequence ID" value="NHZ88956.1"/>
    <property type="molecule type" value="Genomic_DNA"/>
</dbReference>
<dbReference type="SMART" id="SM00062">
    <property type="entry name" value="PBPb"/>
    <property type="match status" value="1"/>
</dbReference>
<evidence type="ECO:0000313" key="4">
    <source>
        <dbReference type="EMBL" id="NHZ88956.1"/>
    </source>
</evidence>
<dbReference type="PANTHER" id="PTHR35936">
    <property type="entry name" value="MEMBRANE-BOUND LYTIC MUREIN TRANSGLYCOSYLASE F"/>
    <property type="match status" value="1"/>
</dbReference>
<protein>
    <submittedName>
        <fullName evidence="4">Transporter substrate-binding domain-containing protein</fullName>
    </submittedName>
</protein>
<dbReference type="RefSeq" id="WP_166872558.1">
    <property type="nucleotide sequence ID" value="NZ_WHJH01000006.1"/>
</dbReference>
<dbReference type="PANTHER" id="PTHR35936:SF25">
    <property type="entry name" value="ABC TRANSPORTER SUBSTRATE-BINDING PROTEIN"/>
    <property type="match status" value="1"/>
</dbReference>
<evidence type="ECO:0000256" key="1">
    <source>
        <dbReference type="ARBA" id="ARBA00022729"/>
    </source>
</evidence>
<dbReference type="SUPFAM" id="SSF53850">
    <property type="entry name" value="Periplasmic binding protein-like II"/>
    <property type="match status" value="1"/>
</dbReference>
<comment type="caution">
    <text evidence="4">The sequence shown here is derived from an EMBL/GenBank/DDBJ whole genome shotgun (WGS) entry which is preliminary data.</text>
</comment>
<feature type="signal peptide" evidence="2">
    <location>
        <begin position="1"/>
        <end position="24"/>
    </location>
</feature>
<organism evidence="4 5">
    <name type="scientific">Massilia mucilaginosa</name>
    <dbReference type="NCBI Taxonomy" id="2609282"/>
    <lineage>
        <taxon>Bacteria</taxon>
        <taxon>Pseudomonadati</taxon>
        <taxon>Pseudomonadota</taxon>
        <taxon>Betaproteobacteria</taxon>
        <taxon>Burkholderiales</taxon>
        <taxon>Oxalobacteraceae</taxon>
        <taxon>Telluria group</taxon>
        <taxon>Massilia</taxon>
    </lineage>
</organism>
<proteinExistence type="predicted"/>
<name>A0ABX0NPZ1_9BURK</name>
<keyword evidence="1 2" id="KW-0732">Signal</keyword>
<feature type="domain" description="Solute-binding protein family 3/N-terminal" evidence="3">
    <location>
        <begin position="32"/>
        <end position="262"/>
    </location>
</feature>
<keyword evidence="5" id="KW-1185">Reference proteome</keyword>
<dbReference type="PROSITE" id="PS51257">
    <property type="entry name" value="PROKAR_LIPOPROTEIN"/>
    <property type="match status" value="1"/>
</dbReference>
<reference evidence="4 5" key="1">
    <citation type="submission" date="2019-10" db="EMBL/GenBank/DDBJ databases">
        <title>Taxonomy of Antarctic Massilia spp.: description of Massilia rubra sp. nov., Massilia aquatica sp. nov., Massilia mucilaginosa sp. nov., Massilia frigida sp. nov. isolated from streams, lakes and regoliths.</title>
        <authorList>
            <person name="Holochova P."/>
            <person name="Sedlacek I."/>
            <person name="Kralova S."/>
            <person name="Maslanova I."/>
            <person name="Busse H.-J."/>
            <person name="Stankova E."/>
            <person name="Vrbovska V."/>
            <person name="Kovarovic V."/>
            <person name="Bartak M."/>
            <person name="Svec P."/>
            <person name="Pantucek R."/>
        </authorList>
    </citation>
    <scope>NUCLEOTIDE SEQUENCE [LARGE SCALE GENOMIC DNA]</scope>
    <source>
        <strain evidence="4 5">CCM 8733</strain>
    </source>
</reference>